<dbReference type="InterPro" id="IPR001148">
    <property type="entry name" value="CA_dom"/>
</dbReference>
<dbReference type="EMBL" id="UOGH01000145">
    <property type="protein sequence ID" value="VAX30023.1"/>
    <property type="molecule type" value="Genomic_DNA"/>
</dbReference>
<evidence type="ECO:0000256" key="4">
    <source>
        <dbReference type="ARBA" id="ARBA00022833"/>
    </source>
</evidence>
<comment type="similarity">
    <text evidence="1">Belongs to the alpha-carbonic anhydrase family.</text>
</comment>
<accession>A0A3B1CZV4</accession>
<evidence type="ECO:0000256" key="1">
    <source>
        <dbReference type="ARBA" id="ARBA00010718"/>
    </source>
</evidence>
<keyword evidence="5 8" id="KW-0456">Lyase</keyword>
<evidence type="ECO:0000256" key="5">
    <source>
        <dbReference type="ARBA" id="ARBA00023239"/>
    </source>
</evidence>
<evidence type="ECO:0000256" key="6">
    <source>
        <dbReference type="ARBA" id="ARBA00048348"/>
    </source>
</evidence>
<dbReference type="GO" id="GO:0008270">
    <property type="term" value="F:zinc ion binding"/>
    <property type="evidence" value="ECO:0007669"/>
    <property type="project" value="InterPro"/>
</dbReference>
<sequence length="122" mass="13383">MNLSKRFFTVLAAAISIFLFTTATDSFAGHVTGPVHWTYEGQTGPEHWGDLSPEFAACKEGKRQSPVDITGAVEADLKDISFDYKASPLKIINNGHTIQVNYAEGSSITIGGKKYDLLQFHF</sequence>
<reference evidence="8" key="1">
    <citation type="submission" date="2018-06" db="EMBL/GenBank/DDBJ databases">
        <authorList>
            <person name="Zhirakovskaya E."/>
        </authorList>
    </citation>
    <scope>NUCLEOTIDE SEQUENCE</scope>
</reference>
<dbReference type="CDD" id="cd03124">
    <property type="entry name" value="alpha_CA_prokaryotic_like"/>
    <property type="match status" value="1"/>
</dbReference>
<evidence type="ECO:0000259" key="7">
    <source>
        <dbReference type="PROSITE" id="PS51144"/>
    </source>
</evidence>
<dbReference type="GO" id="GO:0004089">
    <property type="term" value="F:carbonate dehydratase activity"/>
    <property type="evidence" value="ECO:0007669"/>
    <property type="project" value="UniProtKB-EC"/>
</dbReference>
<evidence type="ECO:0000256" key="3">
    <source>
        <dbReference type="ARBA" id="ARBA00022723"/>
    </source>
</evidence>
<feature type="domain" description="Alpha-carbonic anhydrase" evidence="7">
    <location>
        <begin position="35"/>
        <end position="122"/>
    </location>
</feature>
<proteinExistence type="inferred from homology"/>
<dbReference type="EC" id="4.2.1.1" evidence="2"/>
<dbReference type="AlphaFoldDB" id="A0A3B1CZV4"/>
<dbReference type="SUPFAM" id="SSF51069">
    <property type="entry name" value="Carbonic anhydrase"/>
    <property type="match status" value="1"/>
</dbReference>
<name>A0A3B1CZV4_9ZZZZ</name>
<evidence type="ECO:0000256" key="2">
    <source>
        <dbReference type="ARBA" id="ARBA00012925"/>
    </source>
</evidence>
<protein>
    <recommendedName>
        <fullName evidence="2">carbonic anhydrase</fullName>
        <ecNumber evidence="2">4.2.1.1</ecNumber>
    </recommendedName>
</protein>
<keyword evidence="4" id="KW-0862">Zinc</keyword>
<dbReference type="InterPro" id="IPR041891">
    <property type="entry name" value="Alpha_CA_prokaryot-like"/>
</dbReference>
<dbReference type="InterPro" id="IPR023561">
    <property type="entry name" value="Carbonic_anhydrase_a-class"/>
</dbReference>
<dbReference type="PANTHER" id="PTHR18952:SF265">
    <property type="entry name" value="CARBONIC ANHYDRASE"/>
    <property type="match status" value="1"/>
</dbReference>
<dbReference type="InterPro" id="IPR036398">
    <property type="entry name" value="CA_dom_sf"/>
</dbReference>
<dbReference type="PANTHER" id="PTHR18952">
    <property type="entry name" value="CARBONIC ANHYDRASE"/>
    <property type="match status" value="1"/>
</dbReference>
<evidence type="ECO:0000313" key="8">
    <source>
        <dbReference type="EMBL" id="VAX30023.1"/>
    </source>
</evidence>
<dbReference type="PROSITE" id="PS51144">
    <property type="entry name" value="ALPHA_CA_2"/>
    <property type="match status" value="1"/>
</dbReference>
<gene>
    <name evidence="8" type="ORF">MNBD_NITROSPIRAE02-776</name>
</gene>
<keyword evidence="3" id="KW-0479">Metal-binding</keyword>
<comment type="catalytic activity">
    <reaction evidence="6">
        <text>hydrogencarbonate + H(+) = CO2 + H2O</text>
        <dbReference type="Rhea" id="RHEA:10748"/>
        <dbReference type="ChEBI" id="CHEBI:15377"/>
        <dbReference type="ChEBI" id="CHEBI:15378"/>
        <dbReference type="ChEBI" id="CHEBI:16526"/>
        <dbReference type="ChEBI" id="CHEBI:17544"/>
        <dbReference type="EC" id="4.2.1.1"/>
    </reaction>
</comment>
<dbReference type="Pfam" id="PF00194">
    <property type="entry name" value="Carb_anhydrase"/>
    <property type="match status" value="1"/>
</dbReference>
<feature type="non-terminal residue" evidence="8">
    <location>
        <position position="122"/>
    </location>
</feature>
<dbReference type="Gene3D" id="3.10.200.10">
    <property type="entry name" value="Alpha carbonic anhydrase"/>
    <property type="match status" value="1"/>
</dbReference>
<dbReference type="SMART" id="SM01057">
    <property type="entry name" value="Carb_anhydrase"/>
    <property type="match status" value="1"/>
</dbReference>
<organism evidence="8">
    <name type="scientific">hydrothermal vent metagenome</name>
    <dbReference type="NCBI Taxonomy" id="652676"/>
    <lineage>
        <taxon>unclassified sequences</taxon>
        <taxon>metagenomes</taxon>
        <taxon>ecological metagenomes</taxon>
    </lineage>
</organism>